<dbReference type="RefSeq" id="XP_056041585.1">
    <property type="nucleotide sequence ID" value="XM_056186059.1"/>
</dbReference>
<dbReference type="InterPro" id="IPR045312">
    <property type="entry name" value="PCBER-like"/>
</dbReference>
<dbReference type="InterPro" id="IPR008030">
    <property type="entry name" value="NmrA-like"/>
</dbReference>
<evidence type="ECO:0000256" key="2">
    <source>
        <dbReference type="ARBA" id="ARBA00023002"/>
    </source>
</evidence>
<reference evidence="4" key="1">
    <citation type="submission" date="2023-03" db="EMBL/GenBank/DDBJ databases">
        <title>Near-Complete genome sequence of Lipomyces tetrasporous NRRL Y-64009, an oleaginous yeast capable of growing on lignocellulosic hydrolysates.</title>
        <authorList>
            <consortium name="Lawrence Berkeley National Laboratory"/>
            <person name="Jagtap S.S."/>
            <person name="Liu J.-J."/>
            <person name="Walukiewicz H.E."/>
            <person name="Pangilinan J."/>
            <person name="Lipzen A."/>
            <person name="Ahrendt S."/>
            <person name="Koriabine M."/>
            <person name="Cobaugh K."/>
            <person name="Salamov A."/>
            <person name="Yoshinaga Y."/>
            <person name="Ng V."/>
            <person name="Daum C."/>
            <person name="Grigoriev I.V."/>
            <person name="Slininger P.J."/>
            <person name="Dien B.S."/>
            <person name="Jin Y.-S."/>
            <person name="Rao C.V."/>
        </authorList>
    </citation>
    <scope>NUCLEOTIDE SEQUENCE</scope>
    <source>
        <strain evidence="4">NRRL Y-64009</strain>
    </source>
</reference>
<organism evidence="4 5">
    <name type="scientific">Lipomyces tetrasporus</name>
    <dbReference type="NCBI Taxonomy" id="54092"/>
    <lineage>
        <taxon>Eukaryota</taxon>
        <taxon>Fungi</taxon>
        <taxon>Dikarya</taxon>
        <taxon>Ascomycota</taxon>
        <taxon>Saccharomycotina</taxon>
        <taxon>Lipomycetes</taxon>
        <taxon>Lipomycetales</taxon>
        <taxon>Lipomycetaceae</taxon>
        <taxon>Lipomyces</taxon>
    </lineage>
</organism>
<dbReference type="PANTHER" id="PTHR47706">
    <property type="entry name" value="NMRA-LIKE FAMILY PROTEIN"/>
    <property type="match status" value="1"/>
</dbReference>
<dbReference type="AlphaFoldDB" id="A0AAD7QMM1"/>
<dbReference type="PANTHER" id="PTHR47706:SF9">
    <property type="entry name" value="NMRA-LIKE DOMAIN-CONTAINING PROTEIN-RELATED"/>
    <property type="match status" value="1"/>
</dbReference>
<keyword evidence="1" id="KW-0521">NADP</keyword>
<dbReference type="GO" id="GO:0016491">
    <property type="term" value="F:oxidoreductase activity"/>
    <property type="evidence" value="ECO:0007669"/>
    <property type="project" value="UniProtKB-KW"/>
</dbReference>
<keyword evidence="2" id="KW-0560">Oxidoreductase</keyword>
<feature type="domain" description="NmrA-like" evidence="3">
    <location>
        <begin position="16"/>
        <end position="231"/>
    </location>
</feature>
<dbReference type="Gene3D" id="3.40.50.720">
    <property type="entry name" value="NAD(P)-binding Rossmann-like Domain"/>
    <property type="match status" value="1"/>
</dbReference>
<dbReference type="SUPFAM" id="SSF51735">
    <property type="entry name" value="NAD(P)-binding Rossmann-fold domains"/>
    <property type="match status" value="1"/>
</dbReference>
<proteinExistence type="predicted"/>
<dbReference type="InterPro" id="IPR051609">
    <property type="entry name" value="NmrA/Isoflavone_reductase-like"/>
</dbReference>
<protein>
    <recommendedName>
        <fullName evidence="3">NmrA-like domain-containing protein</fullName>
    </recommendedName>
</protein>
<accession>A0AAD7QMM1</accession>
<sequence>MGLIKNVMVLGPIVSQVDIFKASGNVGKPIVSALLRADFAVTVNSSVSSLSDNFFSNVAKVSVDYNSVPSLKEAFKGQDAIVEAFNPNVSVYQDKIAKAAVEAGVKHIITPDFSSDTFNENAKELLIFEPKQQAQRRLEEGTKNSGVSWTAIITGPFFDWAIPRGIFWVDPKTRTVTVFGSGNQKVSMSNIDIVGRATVAVLSKPDSFANRPAYFADYNVTTNELSKILEEITKPNGWSVALVPVATLFADGKQKWQEDSAKNVQDRLNSAAYQMLGTYGIFEESNRYGADFSDKIEKGWLRDLEHLKEDLSQIVKED</sequence>
<evidence type="ECO:0000313" key="5">
    <source>
        <dbReference type="Proteomes" id="UP001217417"/>
    </source>
</evidence>
<dbReference type="Proteomes" id="UP001217417">
    <property type="component" value="Unassembled WGS sequence"/>
</dbReference>
<dbReference type="InterPro" id="IPR036291">
    <property type="entry name" value="NAD(P)-bd_dom_sf"/>
</dbReference>
<name>A0AAD7QMM1_9ASCO</name>
<evidence type="ECO:0000259" key="3">
    <source>
        <dbReference type="Pfam" id="PF05368"/>
    </source>
</evidence>
<comment type="caution">
    <text evidence="4">The sequence shown here is derived from an EMBL/GenBank/DDBJ whole genome shotgun (WGS) entry which is preliminary data.</text>
</comment>
<evidence type="ECO:0000313" key="4">
    <source>
        <dbReference type="EMBL" id="KAJ8098135.1"/>
    </source>
</evidence>
<dbReference type="EMBL" id="JARPMG010000009">
    <property type="protein sequence ID" value="KAJ8098135.1"/>
    <property type="molecule type" value="Genomic_DNA"/>
</dbReference>
<gene>
    <name evidence="4" type="ORF">POJ06DRAFT_239871</name>
</gene>
<dbReference type="GeneID" id="80881225"/>
<keyword evidence="5" id="KW-1185">Reference proteome</keyword>
<dbReference type="CDD" id="cd05259">
    <property type="entry name" value="PCBER_SDR_a"/>
    <property type="match status" value="1"/>
</dbReference>
<evidence type="ECO:0000256" key="1">
    <source>
        <dbReference type="ARBA" id="ARBA00022857"/>
    </source>
</evidence>
<dbReference type="Pfam" id="PF05368">
    <property type="entry name" value="NmrA"/>
    <property type="match status" value="1"/>
</dbReference>